<evidence type="ECO:0000313" key="2">
    <source>
        <dbReference type="Proteomes" id="UP000057158"/>
    </source>
</evidence>
<dbReference type="EMBL" id="CP010802">
    <property type="protein sequence ID" value="ALC15600.1"/>
    <property type="molecule type" value="Genomic_DNA"/>
</dbReference>
<gene>
    <name evidence="1" type="ORF">DSOUD_0813</name>
</gene>
<dbReference type="Proteomes" id="UP000057158">
    <property type="component" value="Chromosome"/>
</dbReference>
<evidence type="ECO:0000313" key="1">
    <source>
        <dbReference type="EMBL" id="ALC15600.1"/>
    </source>
</evidence>
<dbReference type="RefSeq" id="WP_053549793.1">
    <property type="nucleotide sequence ID" value="NZ_CP010802.1"/>
</dbReference>
<dbReference type="AlphaFoldDB" id="A0A0M4DFR0"/>
<dbReference type="PATRIC" id="fig|1603606.3.peg.894"/>
<name>A0A0M4DFR0_9BACT</name>
<dbReference type="OrthoDB" id="5511480at2"/>
<protein>
    <submittedName>
        <fullName evidence="1">Uncharacterized protein</fullName>
    </submittedName>
</protein>
<organism evidence="1 2">
    <name type="scientific">Desulfuromonas soudanensis</name>
    <dbReference type="NCBI Taxonomy" id="1603606"/>
    <lineage>
        <taxon>Bacteria</taxon>
        <taxon>Pseudomonadati</taxon>
        <taxon>Thermodesulfobacteriota</taxon>
        <taxon>Desulfuromonadia</taxon>
        <taxon>Desulfuromonadales</taxon>
        <taxon>Desulfuromonadaceae</taxon>
        <taxon>Desulfuromonas</taxon>
    </lineage>
</organism>
<proteinExistence type="predicted"/>
<keyword evidence="2" id="KW-1185">Reference proteome</keyword>
<reference evidence="1 2" key="1">
    <citation type="submission" date="2015-07" db="EMBL/GenBank/DDBJ databases">
        <title>Isolation and Genomic Characterization of a Novel Halophilic Metal-Reducing Deltaproteobacterium from the Deep Subsurface.</title>
        <authorList>
            <person name="Badalamenti J.P."/>
            <person name="Summers Z.M."/>
            <person name="Gralnick J.A."/>
            <person name="Bond D.R."/>
        </authorList>
    </citation>
    <scope>NUCLEOTIDE SEQUENCE [LARGE SCALE GENOMIC DNA]</scope>
    <source>
        <strain evidence="1 2">WTL</strain>
    </source>
</reference>
<accession>A0A0M4DFR0</accession>
<sequence length="255" mass="27650">MHIVAVCSWQQEEAAVAATIAEILGILAFEARQKIAGGGPAVLASFADPKQAETLAARLSQAAVPALVIDSADVRQRKAAFPVRRFVLGAQALQLESFAAERCAIDYGTIELLLVATCSSGEKQTTATVTERKFSIGKTLLAGGVPMTKKVTREETVLSEERDETLWLYRRGGETVVFNRSVMSYDGLGEAMQVSRDLNFGYLKNALRRLAPQAIYSDRLLKRAALVKVLGPALSPEADLDLAFEILARSLRKNP</sequence>
<dbReference type="KEGG" id="des:DSOUD_0813"/>